<dbReference type="Pfam" id="PF00550">
    <property type="entry name" value="PP-binding"/>
    <property type="match status" value="2"/>
</dbReference>
<dbReference type="Gene3D" id="2.30.38.10">
    <property type="entry name" value="Luciferase, Domain 3"/>
    <property type="match status" value="1"/>
</dbReference>
<dbReference type="PANTHER" id="PTHR45527:SF14">
    <property type="entry name" value="PLIPASTATIN SYNTHASE SUBUNIT B"/>
    <property type="match status" value="1"/>
</dbReference>
<sequence length="3115" mass="331582">MPLTTAQRGIWLGEQLAEPGRYHVGVALDIAGPVDPGLLETAFAAAVTETAPLRARFTVTDGGEPEQRDGPPPPWSLTRVDLRAAPLPAAAALAWTRADVARPFDLGGGPPFRTALLRLADERYRWYLACHHLVLDGLGSALLIRRVGRLYAALERGERPPPATHPLDALSAAERAYRASARFEADRAFWRSRFCGTDAIRPAATGGVAARGGARLPAEGFARLKAAARRLDVDWPVLATAAGALLAHVRTGAGAPAEVVLGLPVPARDRDVALLAAGTASNILPLRIAVHPHRPARALVRAVADEMTAVLPHRRHRYEDQLADLGPTGPGGSLYGLAVNILPFSYGRDFAGRPAAMRNVAIGPVQDLSVTVYPDNRHGGLRVDLDADPGRYGPAEATAEARRYVRLLHRLTTGQDGALRDCDALSAAERRRSAPHPAAHSLRSAAPGPGSGAGPVTLPDLFARSASRFPDAVAVQDAATALTYRELAARAHRLARALVRRGAGPGRTVAVRLPRSVDLVTAILAVAASGAALVPLDPEWPDERAELVLADTRPVHVLTPGEPASLPGAADAATALDDDDRITPLLPAHPAYVIHTSGSTGRPKGVVVPHTSPVALLTDAAAPFGFGASDVWTLFHSCAFDFSVWEVWGALTHGGRLVVVPHDVARSPRAFLDLLARERVTVLSQTPSAFAALDRADAEDPARGRGLALRWIVFGGEALRPRTLRDWYRRHGGPTAPTLVNLYGITETTVHATRRDLTARDADRDGSPIGAPLPGTRLHLLDDSLRPVPAGVPGELYVGGPGVARGYLGQPGLTAARFVADPFGPPGARLYRSGDLARWTPDGELRYLARADDQLKIRGHRIEPAEIEAALLASDGVTAAAVTAVPAPDGDPRLIAYVVARSTDRHDPPSGPGPATPGSTTGPAPARTAPADSGPASLRDREPLADQLRRALRARLPAHLIPARLVLVDELPLTPNGKLDRAALPAPDDIPPHRPARPEPATPLERQVADLFAQLLGTSRVRPHDDFFDLGGDSLRAARLAAALRAAHHTDIDVRDVFDNPTVSALAARLTAPAEPAVLGEPAARPKRIPLSPGQRRLWFLHRHTAADRAYNVPLKIRLTGDLDPAALAAALGDVTDRHEILRTVIEEEGGSPYQRILPPEAGRPRLTEITVDPGELPARLALAARHSFRLDRDTPLRVTLFTTGPDRPRTLLLLLHHIACDHTSLGILTADLETAYAARLRGAAPTDLPPLPYQYADFALDRAADPGPGSAAEDDGLAHWTRALDGLPDRVALPVDRTAPPTDEGATASFRIPPALHRRLARLAAAERASLFMVVHTALAVLLTRLGAGTDVPVATAVADRPDPRLDASIGFYVNTLVLRTDTSGDPTFRELLARVRTADLDAFAHQHTPFERVVEALAPHRPETGPPLFQVMLVLTPPPPERLDLPGLRAEAATVATGTAKCDLAFGLYERRGPGGEGEGLDGVLEYRTALFTPETARTLGERLVRLLTRFADAPDTSVGTADLLAPEERARLLDRWSRTPARPAPPGPVPRSVVEGIAAHTRRAPQAVALRSDTETLTYAELETRSDRLAAHLATAGVRRETRVAVLMERGVLYAVTALAVLKSGGVYVPLDTRAPHARRSRVITEADVAVLVVGPGLTPGEQPAGAPVVLDAAEALAAPPPPGPAAPAAPAGPAVPGQLACVIFTSGSTGVPKGVALTHEGILALAADTCYQPTTARRMVMHSPHSFDASTMELWVPLLNGGEVVVAPPGDLDLRTLRRLLTETRPTSLWLTAGLFQLVAEEDPGCLGGLDVVWTGGDVVSSRAVRAVRRHCPDTAVVNGYGPAETTTCATWHQVVDADLAAGTGRRGLPIGRPLDGGRSYVLDAGLQPVPTGVTGELYLAGTGIARGYLSRPGQTAERFVADPYGPPGTRMYRTGDLARWLPDGTLAFRGRTDGQVKLRGFRIETDEVAAALVEHATVAQALVAVREERPSRKRLAAWVVPADGAEADPEALRRHLTETLPDYMVPAEWAVLTALPLTHNGKPDRTALPEPAPVPRPHALPGTAGPGDTAAPRTARERLLLVLFAELLHTPAIGIHDGFFDSGGDSIIAIQLVSRAYEAGLRITVNDLFRAPTVAGLAARAEAVDPPAPAATGPDGDAGPLPPTPIVHWWREQDSDLDAFSQHMVVRTPAGLTAGRLTAALQALVDRHAALRMRLDPTGEEWRLDIRPAGRIRVDDRVRHLSAPADGPPLLPPDALDEALGQLAPTRGHLLSAAFLDRGPEAAGRLLLVIHHLAVDGVSWRILLSDLAAADQALAAGETPELVPPPVTFPEWARTLRTQGTEGTRRTELPLWTKALAGTDPALADPRPGPPPAPISGPLAGVRSAPRACGTSSAAPPPTRALTATLPPGRTSPLLTEVGVAFHCGIEPVLLTGLALAVEEWRRRRSRPPAPDGLLVDLESHGRPDHSGTDLSRTVGWLTALHPVRLPATGCSWTDVRSAGTGLGHALRRVKETLRAIPDRGVGYGILRHLDPAARLALDGRTPPQLGFNYLGRLATTADTDWSITGEQVPSRTAGASGRPGGHVLDINALTTDGPDGPRLSATVTWTDGRLTEAEARLLTDLWFAALDSLVLHARTRGSGGRTPSDLPLVRLTQQEVDHLEEAHPGLADVLPLTPLQEGLLFHALYAPDAPDVYQAQCVLTLHGDLDRDALRAATAALTARHPHLGAAFVHQGLRRPVQVVPATVPPRWRLLDLTGVSEKRRKRVFDRINRADLTRRFPPDRPPLLRFTLIQWGPDDHRLVLTHHHLILDGWSMPLLVGELLELYAHGGDPAALPPVTPYRDHLALLAAQDAPAARAAWRAVFSGAPAPRRLTGAAPVGVGPAASLDAVLSEAATTALRAPGGDGVTLNTVVQYAWGLLLARRLGTDDVVFGTTVSGRQPELPGMGSMIGLFIDTVPVRVRVDGTETVREALRRLRDEQTRLLSHHHIGLSEIQRAVGRRELFDTHLVFENYPLDRAAPSHPAQGLRVASVTGRDATHYPLTLVAFAADGALHLRLDHRPGALEPGGAARALLHELTDLLDAFATRPGAPVAELLGAEFRNDDRKRKAIP</sequence>
<dbReference type="PROSITE" id="PS50075">
    <property type="entry name" value="CARRIER"/>
    <property type="match status" value="2"/>
</dbReference>
<protein>
    <submittedName>
        <fullName evidence="8">Amino acid adenylation domain-containing protein</fullName>
    </submittedName>
</protein>
<dbReference type="PROSITE" id="PS00455">
    <property type="entry name" value="AMP_BINDING"/>
    <property type="match status" value="2"/>
</dbReference>
<keyword evidence="4" id="KW-0677">Repeat</keyword>
<dbReference type="NCBIfam" id="TIGR01720">
    <property type="entry name" value="NRPS-para261"/>
    <property type="match status" value="1"/>
</dbReference>
<dbReference type="Pfam" id="PF13193">
    <property type="entry name" value="AMP-binding_C"/>
    <property type="match status" value="1"/>
</dbReference>
<feature type="region of interest" description="Disordered" evidence="6">
    <location>
        <begin position="2366"/>
        <end position="2413"/>
    </location>
</feature>
<keyword evidence="2" id="KW-0596">Phosphopantetheine</keyword>
<dbReference type="RefSeq" id="WP_399618136.1">
    <property type="nucleotide sequence ID" value="NZ_JBITYT010000011.1"/>
</dbReference>
<dbReference type="Gene3D" id="3.40.50.980">
    <property type="match status" value="2"/>
</dbReference>
<gene>
    <name evidence="8" type="ORF">ACIGW0_23660</name>
</gene>
<dbReference type="InterPro" id="IPR009081">
    <property type="entry name" value="PP-bd_ACP"/>
</dbReference>
<evidence type="ECO:0000256" key="5">
    <source>
        <dbReference type="ARBA" id="ARBA00023194"/>
    </source>
</evidence>
<dbReference type="InterPro" id="IPR023213">
    <property type="entry name" value="CAT-like_dom_sf"/>
</dbReference>
<feature type="region of interest" description="Disordered" evidence="6">
    <location>
        <begin position="2451"/>
        <end position="2474"/>
    </location>
</feature>
<feature type="compositionally biased region" description="Low complexity" evidence="6">
    <location>
        <begin position="916"/>
        <end position="931"/>
    </location>
</feature>
<reference evidence="8 9" key="1">
    <citation type="submission" date="2024-10" db="EMBL/GenBank/DDBJ databases">
        <title>The Natural Products Discovery Center: Release of the First 8490 Sequenced Strains for Exploring Actinobacteria Biosynthetic Diversity.</title>
        <authorList>
            <person name="Kalkreuter E."/>
            <person name="Kautsar S.A."/>
            <person name="Yang D."/>
            <person name="Bader C.D."/>
            <person name="Teijaro C.N."/>
            <person name="Fluegel L."/>
            <person name="Davis C.M."/>
            <person name="Simpson J.R."/>
            <person name="Lauterbach L."/>
            <person name="Steele A.D."/>
            <person name="Gui C."/>
            <person name="Meng S."/>
            <person name="Li G."/>
            <person name="Viehrig K."/>
            <person name="Ye F."/>
            <person name="Su P."/>
            <person name="Kiefer A.F."/>
            <person name="Nichols A."/>
            <person name="Cepeda A.J."/>
            <person name="Yan W."/>
            <person name="Fan B."/>
            <person name="Jiang Y."/>
            <person name="Adhikari A."/>
            <person name="Zheng C.-J."/>
            <person name="Schuster L."/>
            <person name="Cowan T.M."/>
            <person name="Smanski M.J."/>
            <person name="Chevrette M.G."/>
            <person name="De Carvalho L.P.S."/>
            <person name="Shen B."/>
        </authorList>
    </citation>
    <scope>NUCLEOTIDE SEQUENCE [LARGE SCALE GENOMIC DNA]</scope>
    <source>
        <strain evidence="8 9">NPDC053346</strain>
    </source>
</reference>
<evidence type="ECO:0000259" key="7">
    <source>
        <dbReference type="PROSITE" id="PS50075"/>
    </source>
</evidence>
<evidence type="ECO:0000256" key="2">
    <source>
        <dbReference type="ARBA" id="ARBA00022450"/>
    </source>
</evidence>
<evidence type="ECO:0000313" key="9">
    <source>
        <dbReference type="Proteomes" id="UP001614391"/>
    </source>
</evidence>
<keyword evidence="5" id="KW-0045">Antibiotic biosynthesis</keyword>
<organism evidence="8 9">
    <name type="scientific">Streptomyces bikiniensis</name>
    <dbReference type="NCBI Taxonomy" id="1896"/>
    <lineage>
        <taxon>Bacteria</taxon>
        <taxon>Bacillati</taxon>
        <taxon>Actinomycetota</taxon>
        <taxon>Actinomycetes</taxon>
        <taxon>Kitasatosporales</taxon>
        <taxon>Streptomycetaceae</taxon>
        <taxon>Streptomyces</taxon>
    </lineage>
</organism>
<dbReference type="InterPro" id="IPR001242">
    <property type="entry name" value="Condensation_dom"/>
</dbReference>
<evidence type="ECO:0000256" key="3">
    <source>
        <dbReference type="ARBA" id="ARBA00022553"/>
    </source>
</evidence>
<dbReference type="InterPro" id="IPR006162">
    <property type="entry name" value="Ppantetheine_attach_site"/>
</dbReference>
<accession>A0ABW8CXM6</accession>
<dbReference type="Gene3D" id="3.30.559.30">
    <property type="entry name" value="Nonribosomal peptide synthetase, condensation domain"/>
    <property type="match status" value="4"/>
</dbReference>
<dbReference type="InterPro" id="IPR020806">
    <property type="entry name" value="PKS_PP-bd"/>
</dbReference>
<feature type="region of interest" description="Disordered" evidence="6">
    <location>
        <begin position="428"/>
        <end position="453"/>
    </location>
</feature>
<feature type="region of interest" description="Disordered" evidence="6">
    <location>
        <begin position="903"/>
        <end position="940"/>
    </location>
</feature>
<dbReference type="InterPro" id="IPR000873">
    <property type="entry name" value="AMP-dep_synth/lig_dom"/>
</dbReference>
<feature type="domain" description="Carrier" evidence="7">
    <location>
        <begin position="2076"/>
        <end position="2150"/>
    </location>
</feature>
<dbReference type="InterPro" id="IPR045851">
    <property type="entry name" value="AMP-bd_C_sf"/>
</dbReference>
<dbReference type="Pfam" id="PF00501">
    <property type="entry name" value="AMP-binding"/>
    <property type="match status" value="2"/>
</dbReference>
<dbReference type="Proteomes" id="UP001614391">
    <property type="component" value="Unassembled WGS sequence"/>
</dbReference>
<keyword evidence="9" id="KW-1185">Reference proteome</keyword>
<dbReference type="Gene3D" id="1.10.1200.10">
    <property type="entry name" value="ACP-like"/>
    <property type="match status" value="2"/>
</dbReference>
<dbReference type="CDD" id="cd17643">
    <property type="entry name" value="A_NRPS_Cytc1-like"/>
    <property type="match status" value="1"/>
</dbReference>
<dbReference type="EMBL" id="JBITYT010000011">
    <property type="protein sequence ID" value="MFI9122351.1"/>
    <property type="molecule type" value="Genomic_DNA"/>
</dbReference>
<dbReference type="PROSITE" id="PS00012">
    <property type="entry name" value="PHOSPHOPANTETHEINE"/>
    <property type="match status" value="2"/>
</dbReference>
<dbReference type="CDD" id="cd12117">
    <property type="entry name" value="A_NRPS_Srf_like"/>
    <property type="match status" value="1"/>
</dbReference>
<dbReference type="Gene3D" id="3.40.50.12780">
    <property type="entry name" value="N-terminal domain of ligase-like"/>
    <property type="match status" value="1"/>
</dbReference>
<dbReference type="SMART" id="SM00823">
    <property type="entry name" value="PKS_PP"/>
    <property type="match status" value="2"/>
</dbReference>
<dbReference type="InterPro" id="IPR025110">
    <property type="entry name" value="AMP-bd_C"/>
</dbReference>
<dbReference type="InterPro" id="IPR020845">
    <property type="entry name" value="AMP-binding_CS"/>
</dbReference>
<dbReference type="SUPFAM" id="SSF52777">
    <property type="entry name" value="CoA-dependent acyltransferases"/>
    <property type="match status" value="8"/>
</dbReference>
<dbReference type="NCBIfam" id="TIGR01733">
    <property type="entry name" value="AA-adenyl-dom"/>
    <property type="match status" value="2"/>
</dbReference>
<dbReference type="Gene3D" id="3.30.300.30">
    <property type="match status" value="2"/>
</dbReference>
<feature type="compositionally biased region" description="Basic and acidic residues" evidence="6">
    <location>
        <begin position="2463"/>
        <end position="2473"/>
    </location>
</feature>
<evidence type="ECO:0000256" key="4">
    <source>
        <dbReference type="ARBA" id="ARBA00022737"/>
    </source>
</evidence>
<dbReference type="SUPFAM" id="SSF56801">
    <property type="entry name" value="Acetyl-CoA synthetase-like"/>
    <property type="match status" value="2"/>
</dbReference>
<dbReference type="PANTHER" id="PTHR45527">
    <property type="entry name" value="NONRIBOSOMAL PEPTIDE SYNTHETASE"/>
    <property type="match status" value="1"/>
</dbReference>
<feature type="region of interest" description="Disordered" evidence="6">
    <location>
        <begin position="2045"/>
        <end position="2076"/>
    </location>
</feature>
<dbReference type="InterPro" id="IPR010060">
    <property type="entry name" value="NRPS_synth"/>
</dbReference>
<evidence type="ECO:0000313" key="8">
    <source>
        <dbReference type="EMBL" id="MFI9122351.1"/>
    </source>
</evidence>
<feature type="domain" description="Carrier" evidence="7">
    <location>
        <begin position="999"/>
        <end position="1074"/>
    </location>
</feature>
<dbReference type="Pfam" id="PF00668">
    <property type="entry name" value="Condensation"/>
    <property type="match status" value="4"/>
</dbReference>
<dbReference type="Gene3D" id="3.30.559.10">
    <property type="entry name" value="Chloramphenicol acetyltransferase-like domain"/>
    <property type="match status" value="4"/>
</dbReference>
<dbReference type="InterPro" id="IPR036736">
    <property type="entry name" value="ACP-like_sf"/>
</dbReference>
<dbReference type="InterPro" id="IPR010071">
    <property type="entry name" value="AA_adenyl_dom"/>
</dbReference>
<keyword evidence="3" id="KW-0597">Phosphoprotein</keyword>
<comment type="caution">
    <text evidence="8">The sequence shown here is derived from an EMBL/GenBank/DDBJ whole genome shotgun (WGS) entry which is preliminary data.</text>
</comment>
<dbReference type="SUPFAM" id="SSF47336">
    <property type="entry name" value="ACP-like"/>
    <property type="match status" value="2"/>
</dbReference>
<comment type="cofactor">
    <cofactor evidence="1">
        <name>pantetheine 4'-phosphate</name>
        <dbReference type="ChEBI" id="CHEBI:47942"/>
    </cofactor>
</comment>
<evidence type="ECO:0000256" key="1">
    <source>
        <dbReference type="ARBA" id="ARBA00001957"/>
    </source>
</evidence>
<proteinExistence type="predicted"/>
<dbReference type="CDD" id="cd19540">
    <property type="entry name" value="LCL_NRPS-like"/>
    <property type="match status" value="1"/>
</dbReference>
<name>A0ABW8CXM6_STRBI</name>
<evidence type="ECO:0000256" key="6">
    <source>
        <dbReference type="SAM" id="MobiDB-lite"/>
    </source>
</evidence>
<dbReference type="InterPro" id="IPR042099">
    <property type="entry name" value="ANL_N_sf"/>
</dbReference>